<evidence type="ECO:0000313" key="1">
    <source>
        <dbReference type="EMBL" id="GIX78035.1"/>
    </source>
</evidence>
<proteinExistence type="predicted"/>
<protein>
    <submittedName>
        <fullName evidence="1">Uncharacterized protein</fullName>
    </submittedName>
</protein>
<comment type="caution">
    <text evidence="1">The sequence shown here is derived from an EMBL/GenBank/DDBJ whole genome shotgun (WGS) entry which is preliminary data.</text>
</comment>
<dbReference type="Proteomes" id="UP001054837">
    <property type="component" value="Unassembled WGS sequence"/>
</dbReference>
<dbReference type="EMBL" id="BPLQ01001069">
    <property type="protein sequence ID" value="GIX78035.1"/>
    <property type="molecule type" value="Genomic_DNA"/>
</dbReference>
<name>A0AAV4N2F9_9ARAC</name>
<reference evidence="1 2" key="1">
    <citation type="submission" date="2021-06" db="EMBL/GenBank/DDBJ databases">
        <title>Caerostris darwini draft genome.</title>
        <authorList>
            <person name="Kono N."/>
            <person name="Arakawa K."/>
        </authorList>
    </citation>
    <scope>NUCLEOTIDE SEQUENCE [LARGE SCALE GENOMIC DNA]</scope>
</reference>
<keyword evidence="2" id="KW-1185">Reference proteome</keyword>
<dbReference type="AlphaFoldDB" id="A0AAV4N2F9"/>
<organism evidence="1 2">
    <name type="scientific">Caerostris darwini</name>
    <dbReference type="NCBI Taxonomy" id="1538125"/>
    <lineage>
        <taxon>Eukaryota</taxon>
        <taxon>Metazoa</taxon>
        <taxon>Ecdysozoa</taxon>
        <taxon>Arthropoda</taxon>
        <taxon>Chelicerata</taxon>
        <taxon>Arachnida</taxon>
        <taxon>Araneae</taxon>
        <taxon>Araneomorphae</taxon>
        <taxon>Entelegynae</taxon>
        <taxon>Araneoidea</taxon>
        <taxon>Araneidae</taxon>
        <taxon>Caerostris</taxon>
    </lineage>
</organism>
<accession>A0AAV4N2F9</accession>
<evidence type="ECO:0000313" key="2">
    <source>
        <dbReference type="Proteomes" id="UP001054837"/>
    </source>
</evidence>
<sequence length="214" mass="23694">MGLLDGKPGLLFMCDRRKENVRWVVRGNEQQIAIAVAVLLISLRPSSRKEGKRPLERSPVTTYYLLLSFVFLCVGVSCCSHSSPFSFCCYLQPAHTLAVSALLKVLQKEVLGTNDQLPLLLQTIIGLTMGLLDGKPALLFMCDRRKENLRWVVRGERTANSNRCYCSPYLVTSVFQKRIKAAVRAITCDVTGTVSTNTHGQRIGGITCDKEQGG</sequence>
<gene>
    <name evidence="1" type="ORF">CDAR_242681</name>
</gene>